<feature type="compositionally biased region" description="Basic and acidic residues" evidence="3">
    <location>
        <begin position="15"/>
        <end position="25"/>
    </location>
</feature>
<dbReference type="InterPro" id="IPR000048">
    <property type="entry name" value="IQ_motif_EF-hand-BS"/>
</dbReference>
<dbReference type="EMBL" id="BTGU01000051">
    <property type="protein sequence ID" value="GMN54420.1"/>
    <property type="molecule type" value="Genomic_DNA"/>
</dbReference>
<feature type="region of interest" description="Disordered" evidence="3">
    <location>
        <begin position="1"/>
        <end position="49"/>
    </location>
</feature>
<proteinExistence type="inferred from homology"/>
<organism evidence="4 5">
    <name type="scientific">Ficus carica</name>
    <name type="common">Common fig</name>
    <dbReference type="NCBI Taxonomy" id="3494"/>
    <lineage>
        <taxon>Eukaryota</taxon>
        <taxon>Viridiplantae</taxon>
        <taxon>Streptophyta</taxon>
        <taxon>Embryophyta</taxon>
        <taxon>Tracheophyta</taxon>
        <taxon>Spermatophyta</taxon>
        <taxon>Magnoliopsida</taxon>
        <taxon>eudicotyledons</taxon>
        <taxon>Gunneridae</taxon>
        <taxon>Pentapetalae</taxon>
        <taxon>rosids</taxon>
        <taxon>fabids</taxon>
        <taxon>Rosales</taxon>
        <taxon>Moraceae</taxon>
        <taxon>Ficeae</taxon>
        <taxon>Ficus</taxon>
    </lineage>
</organism>
<feature type="region of interest" description="Disordered" evidence="3">
    <location>
        <begin position="284"/>
        <end position="310"/>
    </location>
</feature>
<evidence type="ECO:0000313" key="5">
    <source>
        <dbReference type="Proteomes" id="UP001187192"/>
    </source>
</evidence>
<reference evidence="4" key="1">
    <citation type="submission" date="2023-07" db="EMBL/GenBank/DDBJ databases">
        <title>draft genome sequence of fig (Ficus carica).</title>
        <authorList>
            <person name="Takahashi T."/>
            <person name="Nishimura K."/>
        </authorList>
    </citation>
    <scope>NUCLEOTIDE SEQUENCE</scope>
</reference>
<dbReference type="PANTHER" id="PTHR32295">
    <property type="entry name" value="IQ-DOMAIN 5-RELATED"/>
    <property type="match status" value="1"/>
</dbReference>
<dbReference type="PANTHER" id="PTHR32295:SF134">
    <property type="entry name" value="PROTEIN IQ-DOMAIN 10"/>
    <property type="match status" value="1"/>
</dbReference>
<dbReference type="PROSITE" id="PS50096">
    <property type="entry name" value="IQ"/>
    <property type="match status" value="1"/>
</dbReference>
<comment type="caution">
    <text evidence="4">The sequence shown here is derived from an EMBL/GenBank/DDBJ whole genome shotgun (WGS) entry which is preliminary data.</text>
</comment>
<feature type="region of interest" description="Disordered" evidence="3">
    <location>
        <begin position="81"/>
        <end position="102"/>
    </location>
</feature>
<sequence length="310" mass="35248">MGCLRAIVKRKKAKQEKSKQVKEGLDTEESNGTQKELCSPSNGGSSAKNAAPIHEEITAATRIQTAFRSFLARKVFHSLKGTKEPPDLDQDQMSNGQAPERATSSLIDGVKGSVRFQELVQDHTVKNQSMSALHHIHSWSRIQDQIRARRLCMVTEARIKQKKLENQLKLEAKLHELEVEWCSGSETMEEIISRIQQREEASIKRERAMAYAYLHQWRANSSQYLGQASFSIGKENWGWSWVERWVAARPWEIRVVSFPTSSKKPQTKQLSKLDKVLDEPEKKFSVSEDSSLSNGNCKNRKTCSTHPVQS</sequence>
<evidence type="ECO:0000256" key="3">
    <source>
        <dbReference type="SAM" id="MobiDB-lite"/>
    </source>
</evidence>
<dbReference type="GO" id="GO:0005516">
    <property type="term" value="F:calmodulin binding"/>
    <property type="evidence" value="ECO:0007669"/>
    <property type="project" value="UniProtKB-KW"/>
</dbReference>
<feature type="compositionally biased region" description="Polar residues" evidence="3">
    <location>
        <begin position="91"/>
        <end position="102"/>
    </location>
</feature>
<evidence type="ECO:0000313" key="4">
    <source>
        <dbReference type="EMBL" id="GMN54420.1"/>
    </source>
</evidence>
<evidence type="ECO:0000256" key="1">
    <source>
        <dbReference type="ARBA" id="ARBA00022860"/>
    </source>
</evidence>
<dbReference type="CDD" id="cd23767">
    <property type="entry name" value="IQCD"/>
    <property type="match status" value="1"/>
</dbReference>
<evidence type="ECO:0000256" key="2">
    <source>
        <dbReference type="ARBA" id="ARBA00024341"/>
    </source>
</evidence>
<keyword evidence="5" id="KW-1185">Reference proteome</keyword>
<feature type="compositionally biased region" description="Polar residues" evidence="3">
    <location>
        <begin position="287"/>
        <end position="297"/>
    </location>
</feature>
<gene>
    <name evidence="4" type="ORF">TIFTF001_023539</name>
</gene>
<keyword evidence="1" id="KW-0112">Calmodulin-binding</keyword>
<name>A0AA88ALY4_FICCA</name>
<comment type="similarity">
    <text evidence="2">Belongs to the IQD family.</text>
</comment>
<dbReference type="Proteomes" id="UP001187192">
    <property type="component" value="Unassembled WGS sequence"/>
</dbReference>
<protein>
    <recommendedName>
        <fullName evidence="6">Protein IQ-DOMAIN 1</fullName>
    </recommendedName>
</protein>
<feature type="compositionally biased region" description="Polar residues" evidence="3">
    <location>
        <begin position="30"/>
        <end position="48"/>
    </location>
</feature>
<dbReference type="Pfam" id="PF00612">
    <property type="entry name" value="IQ"/>
    <property type="match status" value="1"/>
</dbReference>
<evidence type="ECO:0008006" key="6">
    <source>
        <dbReference type="Google" id="ProtNLM"/>
    </source>
</evidence>
<accession>A0AA88ALY4</accession>
<dbReference type="AlphaFoldDB" id="A0AA88ALY4"/>